<gene>
    <name evidence="2" type="ORF">HJC23_005911</name>
</gene>
<feature type="compositionally biased region" description="Basic and acidic residues" evidence="1">
    <location>
        <begin position="383"/>
        <end position="426"/>
    </location>
</feature>
<keyword evidence="3" id="KW-1185">Reference proteome</keyword>
<feature type="compositionally biased region" description="Basic and acidic residues" evidence="1">
    <location>
        <begin position="210"/>
        <end position="219"/>
    </location>
</feature>
<feature type="compositionally biased region" description="Polar residues" evidence="1">
    <location>
        <begin position="452"/>
        <end position="461"/>
    </location>
</feature>
<accession>A0ABD3QZH2</accession>
<evidence type="ECO:0000256" key="1">
    <source>
        <dbReference type="SAM" id="MobiDB-lite"/>
    </source>
</evidence>
<name>A0ABD3QZH2_9STRA</name>
<feature type="region of interest" description="Disordered" evidence="1">
    <location>
        <begin position="181"/>
        <end position="200"/>
    </location>
</feature>
<feature type="compositionally biased region" description="Basic and acidic residues" evidence="1">
    <location>
        <begin position="112"/>
        <end position="121"/>
    </location>
</feature>
<feature type="compositionally biased region" description="Polar residues" evidence="1">
    <location>
        <begin position="723"/>
        <end position="753"/>
    </location>
</feature>
<feature type="compositionally biased region" description="Basic and acidic residues" evidence="1">
    <location>
        <begin position="181"/>
        <end position="190"/>
    </location>
</feature>
<reference evidence="2 3" key="1">
    <citation type="journal article" date="2020" name="G3 (Bethesda)">
        <title>Improved Reference Genome for Cyclotella cryptica CCMP332, a Model for Cell Wall Morphogenesis, Salinity Adaptation, and Lipid Production in Diatoms (Bacillariophyta).</title>
        <authorList>
            <person name="Roberts W.R."/>
            <person name="Downey K.M."/>
            <person name="Ruck E.C."/>
            <person name="Traller J.C."/>
            <person name="Alverson A.J."/>
        </authorList>
    </citation>
    <scope>NUCLEOTIDE SEQUENCE [LARGE SCALE GENOMIC DNA]</scope>
    <source>
        <strain evidence="2 3">CCMP332</strain>
    </source>
</reference>
<feature type="compositionally biased region" description="Polar residues" evidence="1">
    <location>
        <begin position="353"/>
        <end position="365"/>
    </location>
</feature>
<feature type="region of interest" description="Disordered" evidence="1">
    <location>
        <begin position="205"/>
        <end position="226"/>
    </location>
</feature>
<organism evidence="2 3">
    <name type="scientific">Cyclotella cryptica</name>
    <dbReference type="NCBI Taxonomy" id="29204"/>
    <lineage>
        <taxon>Eukaryota</taxon>
        <taxon>Sar</taxon>
        <taxon>Stramenopiles</taxon>
        <taxon>Ochrophyta</taxon>
        <taxon>Bacillariophyta</taxon>
        <taxon>Coscinodiscophyceae</taxon>
        <taxon>Thalassiosirophycidae</taxon>
        <taxon>Stephanodiscales</taxon>
        <taxon>Stephanodiscaceae</taxon>
        <taxon>Cyclotella</taxon>
    </lineage>
</organism>
<dbReference type="EMBL" id="JABMIG020000002">
    <property type="protein sequence ID" value="KAL3805667.1"/>
    <property type="molecule type" value="Genomic_DNA"/>
</dbReference>
<feature type="region of interest" description="Disordered" evidence="1">
    <location>
        <begin position="318"/>
        <end position="500"/>
    </location>
</feature>
<feature type="compositionally biased region" description="Polar residues" evidence="1">
    <location>
        <begin position="321"/>
        <end position="330"/>
    </location>
</feature>
<feature type="compositionally biased region" description="Basic and acidic residues" evidence="1">
    <location>
        <begin position="463"/>
        <end position="472"/>
    </location>
</feature>
<evidence type="ECO:0000313" key="3">
    <source>
        <dbReference type="Proteomes" id="UP001516023"/>
    </source>
</evidence>
<feature type="compositionally biased region" description="Low complexity" evidence="1">
    <location>
        <begin position="481"/>
        <end position="500"/>
    </location>
</feature>
<feature type="region of interest" description="Disordered" evidence="1">
    <location>
        <begin position="1"/>
        <end position="151"/>
    </location>
</feature>
<evidence type="ECO:0000313" key="2">
    <source>
        <dbReference type="EMBL" id="KAL3805667.1"/>
    </source>
</evidence>
<dbReference type="AlphaFoldDB" id="A0ABD3QZH2"/>
<comment type="caution">
    <text evidence="2">The sequence shown here is derived from an EMBL/GenBank/DDBJ whole genome shotgun (WGS) entry which is preliminary data.</text>
</comment>
<feature type="compositionally biased region" description="Acidic residues" evidence="1">
    <location>
        <begin position="247"/>
        <end position="262"/>
    </location>
</feature>
<protein>
    <submittedName>
        <fullName evidence="2">Uncharacterized protein</fullName>
    </submittedName>
</protein>
<feature type="region of interest" description="Disordered" evidence="1">
    <location>
        <begin position="526"/>
        <end position="564"/>
    </location>
</feature>
<dbReference type="Proteomes" id="UP001516023">
    <property type="component" value="Unassembled WGS sequence"/>
</dbReference>
<feature type="region of interest" description="Disordered" evidence="1">
    <location>
        <begin position="240"/>
        <end position="291"/>
    </location>
</feature>
<proteinExistence type="predicted"/>
<feature type="compositionally biased region" description="Low complexity" evidence="1">
    <location>
        <begin position="122"/>
        <end position="131"/>
    </location>
</feature>
<feature type="compositionally biased region" description="Basic and acidic residues" evidence="1">
    <location>
        <begin position="15"/>
        <end position="29"/>
    </location>
</feature>
<feature type="region of interest" description="Disordered" evidence="1">
    <location>
        <begin position="714"/>
        <end position="771"/>
    </location>
</feature>
<feature type="compositionally biased region" description="Polar residues" evidence="1">
    <location>
        <begin position="92"/>
        <end position="111"/>
    </location>
</feature>
<sequence>MVSLQETHPVPLQYHHSDRFAQYHTRDDVEASPPRGTMEREEPSSTEQEPKVVSVQERIRALNRTAGHEASKPSRQTPQTTKERAAAPWQVKASSTPVARSKAPMNSLSMHSESERYKSEEQSQVESFSQSRRISSITAAPNAEVGSHDSVGDRQIAAPFAKGGHVSTDYESLSSDFIADRADESAKVEESSQADRGYSNTLHQFMIDSARGDDDHQIEEFDDDIEGDFAASAAVRYWRRSKGTAGQEDESATNEDGDDGDDLHESTERQDSGVLNCADSPCGGDSHDSSLCQKFDSQVVRSDTLHETHTRTVEYMVESQPDVQSSSHSVNEVEEAVESLALGAESDPEEHTLITNDATSTTSSPAQPPVPKPLSPHSGPRMAQEHSNIDDLEEITGKAARESGEIDKSEIGGKHERRGSEYENKEKQRRHSKPAPASSLSQRAFEKRSRMRATQNVQTMIPKTKETPKDVESTAEIDNASVFSGSTTHSSTTIHTTTLSSRATRLLRDKRKGNVKTDGLAKALAQKILRGNTSENTTRKSSSEPGVTLHEEEDPKLDSQSCASGSIEQKSVNVADDHSPGKSDNSEVQLGETINACREVGADSMPGVSWDNHYSHPTTAPLVDYHFQRQISHVSQHSNTIQFGASHSFQNVEVGISSGPTVYQMQHPIPHYTNPVPATPFAAFPNADPRLYGSRRALINDLLVQPKFSRYNSFDVQNPKPPSIQNVLTEDSASWSESRTQDSAGGTQNTPQESVGPESLDHESDSAHPSSLESLAQLDSFPKGRSFDKGCTVFDHIQNACDALSPKSCNPEIVSNPTIQSNELVNVGSTFSNTLSDEDVAIEVEYVEQTEEQTVDVNSIESDSIYSLSTRDMDSRDSFSLDNA</sequence>